<sequence length="17" mass="2155">MCEFIERMLKESILQFH</sequence>
<dbReference type="EMBL" id="GBXM01035890">
    <property type="protein sequence ID" value="JAH72687.1"/>
    <property type="molecule type" value="Transcribed_RNA"/>
</dbReference>
<organism evidence="1">
    <name type="scientific">Anguilla anguilla</name>
    <name type="common">European freshwater eel</name>
    <name type="synonym">Muraena anguilla</name>
    <dbReference type="NCBI Taxonomy" id="7936"/>
    <lineage>
        <taxon>Eukaryota</taxon>
        <taxon>Metazoa</taxon>
        <taxon>Chordata</taxon>
        <taxon>Craniata</taxon>
        <taxon>Vertebrata</taxon>
        <taxon>Euteleostomi</taxon>
        <taxon>Actinopterygii</taxon>
        <taxon>Neopterygii</taxon>
        <taxon>Teleostei</taxon>
        <taxon>Anguilliformes</taxon>
        <taxon>Anguillidae</taxon>
        <taxon>Anguilla</taxon>
    </lineage>
</organism>
<proteinExistence type="predicted"/>
<name>A0A0E9V3R8_ANGAN</name>
<protein>
    <submittedName>
        <fullName evidence="1">Uncharacterized protein</fullName>
    </submittedName>
</protein>
<reference evidence="1" key="2">
    <citation type="journal article" date="2015" name="Fish Shellfish Immunol.">
        <title>Early steps in the European eel (Anguilla anguilla)-Vibrio vulnificus interaction in the gills: Role of the RtxA13 toxin.</title>
        <authorList>
            <person name="Callol A."/>
            <person name="Pajuelo D."/>
            <person name="Ebbesson L."/>
            <person name="Teles M."/>
            <person name="MacKenzie S."/>
            <person name="Amaro C."/>
        </authorList>
    </citation>
    <scope>NUCLEOTIDE SEQUENCE</scope>
</reference>
<reference evidence="1" key="1">
    <citation type="submission" date="2014-11" db="EMBL/GenBank/DDBJ databases">
        <authorList>
            <person name="Amaro Gonzalez C."/>
        </authorList>
    </citation>
    <scope>NUCLEOTIDE SEQUENCE</scope>
</reference>
<accession>A0A0E9V3R8</accession>
<dbReference type="AlphaFoldDB" id="A0A0E9V3R8"/>
<evidence type="ECO:0000313" key="1">
    <source>
        <dbReference type="EMBL" id="JAH72687.1"/>
    </source>
</evidence>